<keyword evidence="11" id="KW-1185">Reference proteome</keyword>
<evidence type="ECO:0000313" key="10">
    <source>
        <dbReference type="EMBL" id="GGG13922.1"/>
    </source>
</evidence>
<feature type="domain" description="Orn/DAP/Arg decarboxylase 2 C-terminal" evidence="8">
    <location>
        <begin position="16"/>
        <end position="359"/>
    </location>
</feature>
<dbReference type="EC" id="4.1.1.20" evidence="5 6"/>
<evidence type="ECO:0000256" key="2">
    <source>
        <dbReference type="ARBA" id="ARBA00022793"/>
    </source>
</evidence>
<comment type="function">
    <text evidence="5">Specifically catalyzes the decarboxylation of meso-diaminopimelate (meso-DAP) to L-lysine.</text>
</comment>
<feature type="binding site" evidence="5">
    <location>
        <position position="303"/>
    </location>
    <ligand>
        <name>substrate</name>
    </ligand>
</feature>
<feature type="binding site" evidence="5">
    <location>
        <position position="361"/>
    </location>
    <ligand>
        <name>pyridoxal 5'-phosphate</name>
        <dbReference type="ChEBI" id="CHEBI:597326"/>
    </ligand>
</feature>
<evidence type="ECO:0000256" key="1">
    <source>
        <dbReference type="ARBA" id="ARBA00001933"/>
    </source>
</evidence>
<dbReference type="PRINTS" id="PR01179">
    <property type="entry name" value="ODADCRBXLASE"/>
</dbReference>
<dbReference type="PANTHER" id="PTHR43727:SF2">
    <property type="entry name" value="GROUP IV DECARBOXYLASE"/>
    <property type="match status" value="1"/>
</dbReference>
<reference evidence="11" key="1">
    <citation type="journal article" date="2019" name="Int. J. Syst. Evol. Microbiol.">
        <title>The Global Catalogue of Microorganisms (GCM) 10K type strain sequencing project: providing services to taxonomists for standard genome sequencing and annotation.</title>
        <authorList>
            <consortium name="The Broad Institute Genomics Platform"/>
            <consortium name="The Broad Institute Genome Sequencing Center for Infectious Disease"/>
            <person name="Wu L."/>
            <person name="Ma J."/>
        </authorList>
    </citation>
    <scope>NUCLEOTIDE SEQUENCE [LARGE SCALE GENOMIC DNA]</scope>
    <source>
        <strain evidence="11">CGMCC 1.12749</strain>
    </source>
</reference>
<evidence type="ECO:0000256" key="7">
    <source>
        <dbReference type="RuleBase" id="RU003738"/>
    </source>
</evidence>
<proteinExistence type="inferred from homology"/>
<dbReference type="RefSeq" id="WP_188501202.1">
    <property type="nucleotide sequence ID" value="NZ_BMFP01000003.1"/>
</dbReference>
<dbReference type="Pfam" id="PF02784">
    <property type="entry name" value="Orn_Arg_deC_N"/>
    <property type="match status" value="1"/>
</dbReference>
<feature type="binding site" evidence="5">
    <location>
        <position position="361"/>
    </location>
    <ligand>
        <name>substrate</name>
    </ligand>
</feature>
<evidence type="ECO:0000256" key="3">
    <source>
        <dbReference type="ARBA" id="ARBA00022898"/>
    </source>
</evidence>
<dbReference type="Gene3D" id="2.40.37.10">
    <property type="entry name" value="Lyase, Ornithine Decarboxylase, Chain A, domain 1"/>
    <property type="match status" value="1"/>
</dbReference>
<comment type="pathway">
    <text evidence="5 7">Amino-acid biosynthesis; L-lysine biosynthesis via DAP pathway; L-lysine from DL-2,6-diaminopimelate: step 1/1.</text>
</comment>
<dbReference type="InterPro" id="IPR022644">
    <property type="entry name" value="De-COase2_N"/>
</dbReference>
<dbReference type="SUPFAM" id="SSF50621">
    <property type="entry name" value="Alanine racemase C-terminal domain-like"/>
    <property type="match status" value="1"/>
</dbReference>
<protein>
    <recommendedName>
        <fullName evidence="5 6">Diaminopimelate decarboxylase</fullName>
        <shortName evidence="5">DAP decarboxylase</shortName>
        <shortName evidence="5">DAPDC</shortName>
        <ecNumber evidence="5 6">4.1.1.20</ecNumber>
    </recommendedName>
</protein>
<dbReference type="CDD" id="cd06828">
    <property type="entry name" value="PLPDE_III_DapDC"/>
    <property type="match status" value="1"/>
</dbReference>
<dbReference type="InterPro" id="IPR022643">
    <property type="entry name" value="De-COase2_C"/>
</dbReference>
<comment type="caution">
    <text evidence="10">The sequence shown here is derived from an EMBL/GenBank/DDBJ whole genome shotgun (WGS) entry which is preliminary data.</text>
</comment>
<evidence type="ECO:0000256" key="5">
    <source>
        <dbReference type="HAMAP-Rule" id="MF_02120"/>
    </source>
</evidence>
<evidence type="ECO:0000259" key="9">
    <source>
        <dbReference type="Pfam" id="PF02784"/>
    </source>
</evidence>
<dbReference type="SUPFAM" id="SSF51419">
    <property type="entry name" value="PLP-binding barrel"/>
    <property type="match status" value="1"/>
</dbReference>
<comment type="subunit">
    <text evidence="5">Homodimer.</text>
</comment>
<feature type="binding site" evidence="5">
    <location>
        <position position="267"/>
    </location>
    <ligand>
        <name>substrate</name>
    </ligand>
</feature>
<dbReference type="HAMAP" id="MF_02120">
    <property type="entry name" value="LysA"/>
    <property type="match status" value="1"/>
</dbReference>
<dbReference type="PANTHER" id="PTHR43727">
    <property type="entry name" value="DIAMINOPIMELATE DECARBOXYLASE"/>
    <property type="match status" value="1"/>
</dbReference>
<name>A0ABQ1W510_9BACT</name>
<evidence type="ECO:0000259" key="8">
    <source>
        <dbReference type="Pfam" id="PF00278"/>
    </source>
</evidence>
<comment type="similarity">
    <text evidence="5">Belongs to the Orn/Lys/Arg decarboxylase class-II family. LysA subfamily.</text>
</comment>
<feature type="binding site" evidence="5">
    <location>
        <position position="226"/>
    </location>
    <ligand>
        <name>pyridoxal 5'-phosphate</name>
        <dbReference type="ChEBI" id="CHEBI:597326"/>
    </ligand>
</feature>
<feature type="binding site" evidence="5">
    <location>
        <begin position="264"/>
        <end position="267"/>
    </location>
    <ligand>
        <name>pyridoxal 5'-phosphate</name>
        <dbReference type="ChEBI" id="CHEBI:597326"/>
    </ligand>
</feature>
<keyword evidence="5 7" id="KW-0457">Lysine biosynthesis</keyword>
<organism evidence="10 11">
    <name type="scientific">Pontibacter amylolyticus</name>
    <dbReference type="NCBI Taxonomy" id="1424080"/>
    <lineage>
        <taxon>Bacteria</taxon>
        <taxon>Pseudomonadati</taxon>
        <taxon>Bacteroidota</taxon>
        <taxon>Cytophagia</taxon>
        <taxon>Cytophagales</taxon>
        <taxon>Hymenobacteraceae</taxon>
        <taxon>Pontibacter</taxon>
    </lineage>
</organism>
<accession>A0ABQ1W510</accession>
<dbReference type="PROSITE" id="PS00878">
    <property type="entry name" value="ODR_DC_2_1"/>
    <property type="match status" value="1"/>
</dbReference>
<dbReference type="PRINTS" id="PR01181">
    <property type="entry name" value="DAPDCRBXLASE"/>
</dbReference>
<keyword evidence="4 5" id="KW-0456">Lyase</keyword>
<dbReference type="InterPro" id="IPR000183">
    <property type="entry name" value="Orn/DAP/Arg_de-COase"/>
</dbReference>
<dbReference type="Pfam" id="PF00278">
    <property type="entry name" value="Orn_DAP_Arg_deC"/>
    <property type="match status" value="1"/>
</dbReference>
<comment type="cofactor">
    <cofactor evidence="1 5 7">
        <name>pyridoxal 5'-phosphate</name>
        <dbReference type="ChEBI" id="CHEBI:597326"/>
    </cofactor>
</comment>
<dbReference type="InterPro" id="IPR029066">
    <property type="entry name" value="PLP-binding_barrel"/>
</dbReference>
<dbReference type="InterPro" id="IPR002986">
    <property type="entry name" value="DAP_deCOOHase_LysA"/>
</dbReference>
<dbReference type="Proteomes" id="UP000634043">
    <property type="component" value="Unassembled WGS sequence"/>
</dbReference>
<dbReference type="EMBL" id="BMFP01000003">
    <property type="protein sequence ID" value="GGG13922.1"/>
    <property type="molecule type" value="Genomic_DNA"/>
</dbReference>
<evidence type="ECO:0000256" key="4">
    <source>
        <dbReference type="ARBA" id="ARBA00023239"/>
    </source>
</evidence>
<dbReference type="NCBIfam" id="TIGR01048">
    <property type="entry name" value="lysA"/>
    <property type="match status" value="1"/>
</dbReference>
<keyword evidence="5" id="KW-0028">Amino-acid biosynthesis</keyword>
<dbReference type="Gene3D" id="3.20.20.10">
    <property type="entry name" value="Alanine racemase"/>
    <property type="match status" value="1"/>
</dbReference>
<keyword evidence="2 5" id="KW-0210">Decarboxylase</keyword>
<feature type="modified residue" description="N6-(pyridoxal phosphate)lysine" evidence="5">
    <location>
        <position position="47"/>
    </location>
</feature>
<feature type="binding site" evidence="5">
    <location>
        <position position="333"/>
    </location>
    <ligand>
        <name>substrate</name>
    </ligand>
</feature>
<feature type="domain" description="Orn/DAP/Arg decarboxylase 2 N-terminal" evidence="9">
    <location>
        <begin position="26"/>
        <end position="271"/>
    </location>
</feature>
<gene>
    <name evidence="5 10" type="primary">lysA</name>
    <name evidence="10" type="ORF">GCM10011323_17940</name>
</gene>
<dbReference type="InterPro" id="IPR009006">
    <property type="entry name" value="Ala_racemase/Decarboxylase_C"/>
</dbReference>
<feature type="binding site" evidence="5">
    <location>
        <position position="307"/>
    </location>
    <ligand>
        <name>substrate</name>
    </ligand>
</feature>
<sequence length="381" mass="42360">MLNLSVQELQQHATPFYVYDLNLLRQTLQRVSQEAARYNFQVHYALKANTNGPILDEMRAAGFGADCVSGNEVKCAIENGFPAHHVVFAGVGKSDAEINYALDQDIFCFNCESSHELIVLNELAEAKGKTARIALRINPNVNANTHKYITTGLEENKFGINAWELPDVLALLKTLPNLSLIGLHFHIGSQITDLSAFRNLCTRVNEFQEWFESQQVQLEHINVGGGLGVDYYSPDEQPIPDFEAYFSLFNQFLELRPNQQVHFELGRALVAQSGTLISKVLYIKKGVSTNFAILDAGMTELIRPALYQSYHKIENLTSKGPEERYDVVGPICESSDCFGKAVVLPETNRGDLIAIRTAGAYGEVMSSSYNLREKAAAVYLG</sequence>
<evidence type="ECO:0000256" key="6">
    <source>
        <dbReference type="NCBIfam" id="TIGR01048"/>
    </source>
</evidence>
<evidence type="ECO:0000313" key="11">
    <source>
        <dbReference type="Proteomes" id="UP000634043"/>
    </source>
</evidence>
<keyword evidence="3 5" id="KW-0663">Pyridoxal phosphate</keyword>
<comment type="catalytic activity">
    <reaction evidence="5 7">
        <text>meso-2,6-diaminopimelate + H(+) = L-lysine + CO2</text>
        <dbReference type="Rhea" id="RHEA:15101"/>
        <dbReference type="ChEBI" id="CHEBI:15378"/>
        <dbReference type="ChEBI" id="CHEBI:16526"/>
        <dbReference type="ChEBI" id="CHEBI:32551"/>
        <dbReference type="ChEBI" id="CHEBI:57791"/>
        <dbReference type="EC" id="4.1.1.20"/>
    </reaction>
</comment>
<dbReference type="InterPro" id="IPR022653">
    <property type="entry name" value="De-COase2_pyr-phos_BS"/>
</dbReference>